<dbReference type="InterPro" id="IPR050712">
    <property type="entry name" value="NAD(P)H-dep_reductase"/>
</dbReference>
<dbReference type="GO" id="GO:0016491">
    <property type="term" value="F:oxidoreductase activity"/>
    <property type="evidence" value="ECO:0007669"/>
    <property type="project" value="InterPro"/>
</dbReference>
<dbReference type="InterPro" id="IPR005025">
    <property type="entry name" value="FMN_Rdtase-like_dom"/>
</dbReference>
<dbReference type="OrthoDB" id="9790975at2"/>
<accession>A0A7W2AIB0</accession>
<dbReference type="EMBL" id="JACEIP010000012">
    <property type="protein sequence ID" value="MBA4543075.1"/>
    <property type="molecule type" value="Genomic_DNA"/>
</dbReference>
<comment type="similarity">
    <text evidence="1">Belongs to the azoreductase type 2 family.</text>
</comment>
<comment type="caution">
    <text evidence="3">The sequence shown here is derived from an EMBL/GenBank/DDBJ whole genome shotgun (WGS) entry which is preliminary data.</text>
</comment>
<organism evidence="3 4">
    <name type="scientific">Thermoactinomyces daqus</name>
    <dbReference type="NCBI Taxonomy" id="1329516"/>
    <lineage>
        <taxon>Bacteria</taxon>
        <taxon>Bacillati</taxon>
        <taxon>Bacillota</taxon>
        <taxon>Bacilli</taxon>
        <taxon>Bacillales</taxon>
        <taxon>Thermoactinomycetaceae</taxon>
        <taxon>Thermoactinomyces</taxon>
    </lineage>
</organism>
<protein>
    <submittedName>
        <fullName evidence="3">NAD(P)H-dependent oxidoreductase</fullName>
    </submittedName>
</protein>
<dbReference type="InterPro" id="IPR029039">
    <property type="entry name" value="Flavoprotein-like_sf"/>
</dbReference>
<evidence type="ECO:0000313" key="3">
    <source>
        <dbReference type="EMBL" id="MBA4543075.1"/>
    </source>
</evidence>
<evidence type="ECO:0000259" key="2">
    <source>
        <dbReference type="Pfam" id="PF03358"/>
    </source>
</evidence>
<reference evidence="3 4" key="1">
    <citation type="submission" date="2020-07" db="EMBL/GenBank/DDBJ databases">
        <authorList>
            <person name="Feng H."/>
        </authorList>
    </citation>
    <scope>NUCLEOTIDE SEQUENCE [LARGE SCALE GENOMIC DNA]</scope>
    <source>
        <strain evidence="4">s-11</strain>
    </source>
</reference>
<dbReference type="Pfam" id="PF03358">
    <property type="entry name" value="FMN_red"/>
    <property type="match status" value="1"/>
</dbReference>
<dbReference type="Gene3D" id="3.40.50.360">
    <property type="match status" value="1"/>
</dbReference>
<gene>
    <name evidence="3" type="ORF">H1164_09195</name>
</gene>
<dbReference type="RefSeq" id="WP_033101478.1">
    <property type="nucleotide sequence ID" value="NZ_JACEIP010000012.1"/>
</dbReference>
<sequence length="183" mass="19961">MKILIFSGSPRKNSNSQKVAETAFHFFKSRGIDVLLYDLSAHVLPIFNGEEETFAHPEVKHLQKIAEQADGFFFCTPEYHNGISGALKNALDFLNRSHFDQKPVSLTAISGGGKGGINALNNLRLVIRGVGGLVLPGQCVVDKTDLDDTGAVHEAVKERLASVTEELIHYTALLQKKQSTATD</sequence>
<dbReference type="GO" id="GO:0010181">
    <property type="term" value="F:FMN binding"/>
    <property type="evidence" value="ECO:0007669"/>
    <property type="project" value="TreeGrafter"/>
</dbReference>
<feature type="domain" description="NADPH-dependent FMN reductase-like" evidence="2">
    <location>
        <begin position="1"/>
        <end position="143"/>
    </location>
</feature>
<dbReference type="AlphaFoldDB" id="A0A7W2AIB0"/>
<name>A0A7W2AIB0_9BACL</name>
<proteinExistence type="inferred from homology"/>
<evidence type="ECO:0000256" key="1">
    <source>
        <dbReference type="ARBA" id="ARBA00009428"/>
    </source>
</evidence>
<dbReference type="PANTHER" id="PTHR30543:SF21">
    <property type="entry name" value="NAD(P)H-DEPENDENT FMN REDUCTASE LOT6"/>
    <property type="match status" value="1"/>
</dbReference>
<dbReference type="Proteomes" id="UP000530514">
    <property type="component" value="Unassembled WGS sequence"/>
</dbReference>
<dbReference type="GO" id="GO:0005829">
    <property type="term" value="C:cytosol"/>
    <property type="evidence" value="ECO:0007669"/>
    <property type="project" value="TreeGrafter"/>
</dbReference>
<evidence type="ECO:0000313" key="4">
    <source>
        <dbReference type="Proteomes" id="UP000530514"/>
    </source>
</evidence>
<keyword evidence="4" id="KW-1185">Reference proteome</keyword>
<dbReference type="PANTHER" id="PTHR30543">
    <property type="entry name" value="CHROMATE REDUCTASE"/>
    <property type="match status" value="1"/>
</dbReference>
<dbReference type="SUPFAM" id="SSF52218">
    <property type="entry name" value="Flavoproteins"/>
    <property type="match status" value="1"/>
</dbReference>